<reference evidence="9" key="2">
    <citation type="journal article" date="2013" name="Nat. Genet.">
        <title>The draft genomes of soft-shell turtle and green sea turtle yield insights into the development and evolution of the turtle-specific body plan.</title>
        <authorList>
            <person name="Wang Z."/>
            <person name="Pascual-Anaya J."/>
            <person name="Zadissa A."/>
            <person name="Li W."/>
            <person name="Niimura Y."/>
            <person name="Huang Z."/>
            <person name="Li C."/>
            <person name="White S."/>
            <person name="Xiong Z."/>
            <person name="Fang D."/>
            <person name="Wang B."/>
            <person name="Ming Y."/>
            <person name="Chen Y."/>
            <person name="Zheng Y."/>
            <person name="Kuraku S."/>
            <person name="Pignatelli M."/>
            <person name="Herrero J."/>
            <person name="Beal K."/>
            <person name="Nozawa M."/>
            <person name="Li Q."/>
            <person name="Wang J."/>
            <person name="Zhang H."/>
            <person name="Yu L."/>
            <person name="Shigenobu S."/>
            <person name="Wang J."/>
            <person name="Liu J."/>
            <person name="Flicek P."/>
            <person name="Searle S."/>
            <person name="Wang J."/>
            <person name="Kuratani S."/>
            <person name="Yin Y."/>
            <person name="Aken B."/>
            <person name="Zhang G."/>
            <person name="Irie N."/>
        </authorList>
    </citation>
    <scope>NUCLEOTIDE SEQUENCE [LARGE SCALE GENOMIC DNA]</scope>
    <source>
        <strain evidence="9">Daiwa-1</strain>
    </source>
</reference>
<keyword evidence="1" id="KW-0479">Metal-binding</keyword>
<dbReference type="Ensembl" id="ENSPSIT00000015177.1">
    <property type="protein sequence ID" value="ENSPSIP00000015106.1"/>
    <property type="gene ID" value="ENSPSIG00000013511.1"/>
</dbReference>
<dbReference type="InterPro" id="IPR017907">
    <property type="entry name" value="Znf_RING_CS"/>
</dbReference>
<dbReference type="eggNOG" id="KOG2177">
    <property type="taxonomic scope" value="Eukaryota"/>
</dbReference>
<reference evidence="8" key="4">
    <citation type="submission" date="2025-09" db="UniProtKB">
        <authorList>
            <consortium name="Ensembl"/>
        </authorList>
    </citation>
    <scope>IDENTIFICATION</scope>
</reference>
<dbReference type="InterPro" id="IPR001841">
    <property type="entry name" value="Znf_RING"/>
</dbReference>
<dbReference type="EMBL" id="AGCU01085478">
    <property type="status" value="NOT_ANNOTATED_CDS"/>
    <property type="molecule type" value="Genomic_DNA"/>
</dbReference>
<dbReference type="EMBL" id="AGCU01085473">
    <property type="status" value="NOT_ANNOTATED_CDS"/>
    <property type="molecule type" value="Genomic_DNA"/>
</dbReference>
<dbReference type="HOGENOM" id="CLU_013137_6_1_1"/>
<dbReference type="EMBL" id="AGCU01085477">
    <property type="status" value="NOT_ANNOTATED_CDS"/>
    <property type="molecule type" value="Genomic_DNA"/>
</dbReference>
<evidence type="ECO:0000313" key="8">
    <source>
        <dbReference type="Ensembl" id="ENSPSIP00000015106.1"/>
    </source>
</evidence>
<feature type="domain" description="RING-type" evidence="6">
    <location>
        <begin position="16"/>
        <end position="61"/>
    </location>
</feature>
<sequence length="367" mass="42117">MAAMIPAWEIQEESKCPICQDYLTDPVSINCGHNFCRGCITQYCETWRKLGSDPLCCPSCRARIQKGALRSNYQLANIVEKLKKLDLSPGNENLCGRHGKGLDLFCEEDWEAMCVVCWRSSEHRSHKVLLLDEAAQPHKEKLQTHVATLKERRAKLLGLKETSEQRSQQYLKQTGAEREKIVAEFQQLRQFLEEQERLLLAQLQRLDEEIRRLHTDTVTKLSEQISRLSELIGELEGKCQKPASEFLQDIRNTLSRCEEGQAQQPEEMAPELEARVQDFSQQTTALSESLRMFGDVVLLGGNPFSERTLLPQKMRCAVWDKPRQPLPDTPERFDSVSCWAVRASPWGDITGRWRWGMGDGLWGWPDS</sequence>
<evidence type="ECO:0008006" key="10">
    <source>
        <dbReference type="Google" id="ProtNLM"/>
    </source>
</evidence>
<feature type="coiled-coil region" evidence="5">
    <location>
        <begin position="189"/>
        <end position="238"/>
    </location>
</feature>
<dbReference type="PROSITE" id="PS00518">
    <property type="entry name" value="ZF_RING_1"/>
    <property type="match status" value="1"/>
</dbReference>
<evidence type="ECO:0000256" key="2">
    <source>
        <dbReference type="ARBA" id="ARBA00022771"/>
    </source>
</evidence>
<dbReference type="GeneTree" id="ENSGT01030000234669"/>
<dbReference type="GO" id="GO:0008270">
    <property type="term" value="F:zinc ion binding"/>
    <property type="evidence" value="ECO:0007669"/>
    <property type="project" value="UniProtKB-KW"/>
</dbReference>
<dbReference type="Pfam" id="PF00643">
    <property type="entry name" value="zf-B_box"/>
    <property type="match status" value="1"/>
</dbReference>
<dbReference type="EMBL" id="AGCU01085476">
    <property type="status" value="NOT_ANNOTATED_CDS"/>
    <property type="molecule type" value="Genomic_DNA"/>
</dbReference>
<evidence type="ECO:0000259" key="7">
    <source>
        <dbReference type="PROSITE" id="PS50119"/>
    </source>
</evidence>
<keyword evidence="5" id="KW-0175">Coiled coil</keyword>
<dbReference type="AlphaFoldDB" id="K7G495"/>
<keyword evidence="9" id="KW-1185">Reference proteome</keyword>
<evidence type="ECO:0000259" key="6">
    <source>
        <dbReference type="PROSITE" id="PS50089"/>
    </source>
</evidence>
<dbReference type="Gene3D" id="3.30.40.10">
    <property type="entry name" value="Zinc/RING finger domain, C3HC4 (zinc finger)"/>
    <property type="match status" value="1"/>
</dbReference>
<dbReference type="PROSITE" id="PS50089">
    <property type="entry name" value="ZF_RING_2"/>
    <property type="match status" value="1"/>
</dbReference>
<dbReference type="PANTHER" id="PTHR24103">
    <property type="entry name" value="E3 UBIQUITIN-PROTEIN LIGASE TRIM"/>
    <property type="match status" value="1"/>
</dbReference>
<evidence type="ECO:0000256" key="4">
    <source>
        <dbReference type="PROSITE-ProRule" id="PRU00024"/>
    </source>
</evidence>
<dbReference type="PROSITE" id="PS50119">
    <property type="entry name" value="ZF_BBOX"/>
    <property type="match status" value="1"/>
</dbReference>
<accession>K7G495</accession>
<dbReference type="EMBL" id="AGCU01085474">
    <property type="status" value="NOT_ANNOTATED_CDS"/>
    <property type="molecule type" value="Genomic_DNA"/>
</dbReference>
<dbReference type="Pfam" id="PF15227">
    <property type="entry name" value="zf-C3HC4_4"/>
    <property type="match status" value="1"/>
</dbReference>
<reference evidence="9" key="1">
    <citation type="submission" date="2011-10" db="EMBL/GenBank/DDBJ databases">
        <authorList>
            <consortium name="Soft-shell Turtle Genome Consortium"/>
        </authorList>
    </citation>
    <scope>NUCLEOTIDE SEQUENCE [LARGE SCALE GENOMIC DNA]</scope>
    <source>
        <strain evidence="9">Daiwa-1</strain>
    </source>
</reference>
<dbReference type="OMA" id="CITCIGE"/>
<dbReference type="SUPFAM" id="SSF57845">
    <property type="entry name" value="B-box zinc-binding domain"/>
    <property type="match status" value="1"/>
</dbReference>
<dbReference type="SMART" id="SM00184">
    <property type="entry name" value="RING"/>
    <property type="match status" value="1"/>
</dbReference>
<name>K7G495_PELSI</name>
<keyword evidence="2 4" id="KW-0863">Zinc-finger</keyword>
<dbReference type="InterPro" id="IPR013083">
    <property type="entry name" value="Znf_RING/FYVE/PHD"/>
</dbReference>
<dbReference type="Gene3D" id="3.30.160.60">
    <property type="entry name" value="Classic Zinc Finger"/>
    <property type="match status" value="1"/>
</dbReference>
<dbReference type="SUPFAM" id="SSF57850">
    <property type="entry name" value="RING/U-box"/>
    <property type="match status" value="1"/>
</dbReference>
<dbReference type="InterPro" id="IPR000315">
    <property type="entry name" value="Znf_B-box"/>
</dbReference>
<evidence type="ECO:0000256" key="5">
    <source>
        <dbReference type="SAM" id="Coils"/>
    </source>
</evidence>
<reference evidence="8" key="3">
    <citation type="submission" date="2025-08" db="UniProtKB">
        <authorList>
            <consortium name="Ensembl"/>
        </authorList>
    </citation>
    <scope>IDENTIFICATION</scope>
</reference>
<dbReference type="EMBL" id="AGCU01085475">
    <property type="status" value="NOT_ANNOTATED_CDS"/>
    <property type="molecule type" value="Genomic_DNA"/>
</dbReference>
<organism evidence="8 9">
    <name type="scientific">Pelodiscus sinensis</name>
    <name type="common">Chinese softshell turtle</name>
    <name type="synonym">Trionyx sinensis</name>
    <dbReference type="NCBI Taxonomy" id="13735"/>
    <lineage>
        <taxon>Eukaryota</taxon>
        <taxon>Metazoa</taxon>
        <taxon>Chordata</taxon>
        <taxon>Craniata</taxon>
        <taxon>Vertebrata</taxon>
        <taxon>Euteleostomi</taxon>
        <taxon>Archelosauria</taxon>
        <taxon>Testudinata</taxon>
        <taxon>Testudines</taxon>
        <taxon>Cryptodira</taxon>
        <taxon>Trionychia</taxon>
        <taxon>Trionychidae</taxon>
        <taxon>Pelodiscus</taxon>
    </lineage>
</organism>
<dbReference type="InterPro" id="IPR050143">
    <property type="entry name" value="TRIM/RBCC"/>
</dbReference>
<feature type="domain" description="B box-type" evidence="7">
    <location>
        <begin position="90"/>
        <end position="131"/>
    </location>
</feature>
<dbReference type="SMART" id="SM00336">
    <property type="entry name" value="BBOX"/>
    <property type="match status" value="1"/>
</dbReference>
<evidence type="ECO:0000256" key="1">
    <source>
        <dbReference type="ARBA" id="ARBA00022723"/>
    </source>
</evidence>
<evidence type="ECO:0000256" key="3">
    <source>
        <dbReference type="ARBA" id="ARBA00022833"/>
    </source>
</evidence>
<dbReference type="Proteomes" id="UP000007267">
    <property type="component" value="Unassembled WGS sequence"/>
</dbReference>
<proteinExistence type="predicted"/>
<protein>
    <recommendedName>
        <fullName evidence="10">Tripartite motif containing 10</fullName>
    </recommendedName>
</protein>
<evidence type="ECO:0000313" key="9">
    <source>
        <dbReference type="Proteomes" id="UP000007267"/>
    </source>
</evidence>
<keyword evidence="3" id="KW-0862">Zinc</keyword>